<accession>A0A6A4RGC3</accession>
<dbReference type="CDD" id="cd02440">
    <property type="entry name" value="AdoMet_MTases"/>
    <property type="match status" value="1"/>
</dbReference>
<dbReference type="GO" id="GO:0008168">
    <property type="term" value="F:methyltransferase activity"/>
    <property type="evidence" value="ECO:0007669"/>
    <property type="project" value="UniProtKB-KW"/>
</dbReference>
<dbReference type="PANTHER" id="PTHR43591:SF108">
    <property type="entry name" value="S-ADENOSYL-L-METHIONINE-DEPENDENT METHYLTRANSFERASE"/>
    <property type="match status" value="1"/>
</dbReference>
<evidence type="ECO:0000313" key="2">
    <source>
        <dbReference type="EMBL" id="KAE9629712.1"/>
    </source>
</evidence>
<keyword evidence="2" id="KW-0489">Methyltransferase</keyword>
<dbReference type="GO" id="GO:0032259">
    <property type="term" value="P:methylation"/>
    <property type="evidence" value="ECO:0007669"/>
    <property type="project" value="UniProtKB-KW"/>
</dbReference>
<dbReference type="Proteomes" id="UP000441586">
    <property type="component" value="Unassembled WGS sequence"/>
</dbReference>
<dbReference type="PANTHER" id="PTHR43591">
    <property type="entry name" value="METHYLTRANSFERASE"/>
    <property type="match status" value="1"/>
</dbReference>
<comment type="caution">
    <text evidence="2">The sequence shown here is derived from an EMBL/GenBank/DDBJ whole genome shotgun (WGS) entry which is preliminary data.</text>
</comment>
<protein>
    <submittedName>
        <fullName evidence="2">Methyltransferase domain-containing protein</fullName>
    </submittedName>
</protein>
<evidence type="ECO:0000313" key="3">
    <source>
        <dbReference type="Proteomes" id="UP000441586"/>
    </source>
</evidence>
<dbReference type="InterPro" id="IPR029063">
    <property type="entry name" value="SAM-dependent_MTases_sf"/>
</dbReference>
<dbReference type="Pfam" id="PF08242">
    <property type="entry name" value="Methyltransf_12"/>
    <property type="match status" value="1"/>
</dbReference>
<keyword evidence="2" id="KW-0808">Transferase</keyword>
<proteinExistence type="predicted"/>
<dbReference type="RefSeq" id="WP_158979775.1">
    <property type="nucleotide sequence ID" value="NZ_WSFO01000006.1"/>
</dbReference>
<dbReference type="Gene3D" id="3.40.50.150">
    <property type="entry name" value="Vaccinia Virus protein VP39"/>
    <property type="match status" value="1"/>
</dbReference>
<feature type="domain" description="Methyltransferase type 12" evidence="1">
    <location>
        <begin position="62"/>
        <end position="154"/>
    </location>
</feature>
<gene>
    <name evidence="2" type="ORF">GP644_11920</name>
</gene>
<dbReference type="SUPFAM" id="SSF53335">
    <property type="entry name" value="S-adenosyl-L-methionine-dependent methyltransferases"/>
    <property type="match status" value="1"/>
</dbReference>
<name>A0A6A4RGC3_9RHOB</name>
<evidence type="ECO:0000259" key="1">
    <source>
        <dbReference type="Pfam" id="PF08242"/>
    </source>
</evidence>
<reference evidence="2 3" key="1">
    <citation type="submission" date="2019-12" db="EMBL/GenBank/DDBJ databases">
        <authorList>
            <person name="Zhang Y.-J."/>
        </authorList>
    </citation>
    <scope>NUCLEOTIDE SEQUENCE [LARGE SCALE GENOMIC DNA]</scope>
    <source>
        <strain evidence="2 3">H18S-6</strain>
    </source>
</reference>
<dbReference type="AlphaFoldDB" id="A0A6A4RGC3"/>
<sequence length="218" mass="23588">MRRLSLFPSRRTTSETAVKSLYAQAADGWQAGIERIGYKEAYHTLTRSAVIAAPLDGPGKVLDAGAGTGALSFAFAQNTQHPCHYDLLDLSPEMLNRAGNIISASTRQIIGAIGAADLSCQKYDRVLCGHAIEHCDDAQAALAWLFEQLKPGGQAIFAISKPHWCTALVRWKYGSAAFTPDVIEQMLAQVGFVDVQTRPHHSGPPSRLSCGYLATRPH</sequence>
<organism evidence="2 3">
    <name type="scientific">Parasedimentitalea maritima</name>
    <dbReference type="NCBI Taxonomy" id="2578117"/>
    <lineage>
        <taxon>Bacteria</taxon>
        <taxon>Pseudomonadati</taxon>
        <taxon>Pseudomonadota</taxon>
        <taxon>Alphaproteobacteria</taxon>
        <taxon>Rhodobacterales</taxon>
        <taxon>Paracoccaceae</taxon>
        <taxon>Parasedimentitalea</taxon>
    </lineage>
</organism>
<dbReference type="InterPro" id="IPR013217">
    <property type="entry name" value="Methyltransf_12"/>
</dbReference>
<dbReference type="EMBL" id="WSFO01000006">
    <property type="protein sequence ID" value="KAE9629712.1"/>
    <property type="molecule type" value="Genomic_DNA"/>
</dbReference>